<organism evidence="1 2">
    <name type="scientific">Alkalihalophilus pseudofirmus</name>
    <name type="common">Bacillus pseudofirmus</name>
    <dbReference type="NCBI Taxonomy" id="79885"/>
    <lineage>
        <taxon>Bacteria</taxon>
        <taxon>Bacillati</taxon>
        <taxon>Bacillota</taxon>
        <taxon>Bacilli</taxon>
        <taxon>Bacillales</taxon>
        <taxon>Bacillaceae</taxon>
        <taxon>Alkalihalophilus</taxon>
    </lineage>
</organism>
<keyword evidence="1" id="KW-0378">Hydrolase</keyword>
<dbReference type="InterPro" id="IPR023198">
    <property type="entry name" value="PGP-like_dom2"/>
</dbReference>
<dbReference type="Gene3D" id="3.40.50.1000">
    <property type="entry name" value="HAD superfamily/HAD-like"/>
    <property type="match status" value="1"/>
</dbReference>
<feature type="non-terminal residue" evidence="1">
    <location>
        <position position="1"/>
    </location>
</feature>
<dbReference type="EMBL" id="JAWJAY010000633">
    <property type="protein sequence ID" value="MDV2887905.1"/>
    <property type="molecule type" value="Genomic_DNA"/>
</dbReference>
<sequence length="89" mass="10080">YLIMPIKAVFFDLDDTLLVDEAISAEALQVTAEKARSLTGINLEIFKKDVRHQAQSLWRSSSCHSYCRRIGISAFECLWGNFQGPTEDL</sequence>
<dbReference type="Proteomes" id="UP001285636">
    <property type="component" value="Unassembled WGS sequence"/>
</dbReference>
<protein>
    <submittedName>
        <fullName evidence="1">HAD family hydrolase</fullName>
    </submittedName>
</protein>
<dbReference type="InterPro" id="IPR036412">
    <property type="entry name" value="HAD-like_sf"/>
</dbReference>
<evidence type="ECO:0000313" key="1">
    <source>
        <dbReference type="EMBL" id="MDV2887905.1"/>
    </source>
</evidence>
<dbReference type="Gene3D" id="1.10.150.240">
    <property type="entry name" value="Putative phosphatase, domain 2"/>
    <property type="match status" value="1"/>
</dbReference>
<accession>A0AAJ2NSQ6</accession>
<feature type="non-terminal residue" evidence="1">
    <location>
        <position position="89"/>
    </location>
</feature>
<evidence type="ECO:0000313" key="2">
    <source>
        <dbReference type="Proteomes" id="UP001285636"/>
    </source>
</evidence>
<comment type="caution">
    <text evidence="1">The sequence shown here is derived from an EMBL/GenBank/DDBJ whole genome shotgun (WGS) entry which is preliminary data.</text>
</comment>
<dbReference type="AlphaFoldDB" id="A0AAJ2NSQ6"/>
<name>A0AAJ2NSQ6_ALKPS</name>
<dbReference type="GO" id="GO:0016787">
    <property type="term" value="F:hydrolase activity"/>
    <property type="evidence" value="ECO:0007669"/>
    <property type="project" value="UniProtKB-KW"/>
</dbReference>
<proteinExistence type="predicted"/>
<reference evidence="1" key="1">
    <citation type="submission" date="2023-10" db="EMBL/GenBank/DDBJ databases">
        <title>Screening of Alkalihalophilus pseudofirmusBZ-TG-HK211 and Its Alleviation of Salt Stress on Rapeseed Growth.</title>
        <authorList>
            <person name="Zhao B."/>
            <person name="Guo T."/>
        </authorList>
    </citation>
    <scope>NUCLEOTIDE SEQUENCE</scope>
    <source>
        <strain evidence="1">BZ-TG-HK211</strain>
    </source>
</reference>
<gene>
    <name evidence="1" type="ORF">RYX45_22315</name>
</gene>
<dbReference type="InterPro" id="IPR023214">
    <property type="entry name" value="HAD_sf"/>
</dbReference>
<dbReference type="SUPFAM" id="SSF56784">
    <property type="entry name" value="HAD-like"/>
    <property type="match status" value="1"/>
</dbReference>